<accession>A0A8U0V8U0</accession>
<sequence length="416" mass="45052">MLPKGVYEIYPLGTRSSSKACGQTPYKLGGLGLIQLSLPPQLLQNCWGTLHGYISTISSGHPQRLIGPPRWQAPPNSAWLGPLLIFLLIQTSQAESCESSCMRGSGTSRHFSAFTYMPATCFRGKEPTTCTYDQKTYWVSDLVTAKRGIAPCNIYPRSGKVCCTYLGQVGLSDGGGVQDQASREHIKTAVRDLTKRLQPPNDLVYKGINLHSIQKSPTAEQLTVALLNSSYSLWRNVSKNGDSDCWICFPFSTRSNIVGIPLPMDWPLPNSTTTNSTVHIGPIGENIPIINVSSPLTTAAANITNSSLPYCTPSGIFLSCPQGIYHCLTTNDSLGCIFILLSPSTTIYSESQLLSILFPQHREERAVFLPFIIGAGVAIGVATGTAGIGTSIDFYYKLSQALNDDMERVADSLTAL</sequence>
<dbReference type="PANTHER" id="PTHR10424:SF73">
    <property type="entry name" value="ENDOGENOUS RETROVIRUS GROUP FC1 ENV POLYPROTEIN-RELATED"/>
    <property type="match status" value="1"/>
</dbReference>
<keyword evidence="2" id="KW-1133">Transmembrane helix</keyword>
<dbReference type="Proteomes" id="UP000000715">
    <property type="component" value="Unplaced"/>
</dbReference>
<dbReference type="RefSeq" id="XP_044943018.1">
    <property type="nucleotide sequence ID" value="XM_045087083.1"/>
</dbReference>
<organism evidence="3 4">
    <name type="scientific">Mustela putorius furo</name>
    <name type="common">European domestic ferret</name>
    <name type="synonym">Mustela furo</name>
    <dbReference type="NCBI Taxonomy" id="9669"/>
    <lineage>
        <taxon>Eukaryota</taxon>
        <taxon>Metazoa</taxon>
        <taxon>Chordata</taxon>
        <taxon>Craniata</taxon>
        <taxon>Vertebrata</taxon>
        <taxon>Euteleostomi</taxon>
        <taxon>Mammalia</taxon>
        <taxon>Eutheria</taxon>
        <taxon>Laurasiatheria</taxon>
        <taxon>Carnivora</taxon>
        <taxon>Caniformia</taxon>
        <taxon>Musteloidea</taxon>
        <taxon>Mustelidae</taxon>
        <taxon>Mustelinae</taxon>
        <taxon>Mustela</taxon>
    </lineage>
</organism>
<dbReference type="GeneID" id="123393841"/>
<keyword evidence="1" id="KW-1015">Disulfide bond</keyword>
<keyword evidence="2" id="KW-0472">Membrane</keyword>
<evidence type="ECO:0000256" key="1">
    <source>
        <dbReference type="ARBA" id="ARBA00023157"/>
    </source>
</evidence>
<name>A0A8U0V8U0_MUSPF</name>
<evidence type="ECO:0000313" key="4">
    <source>
        <dbReference type="RefSeq" id="XP_044943018.1"/>
    </source>
</evidence>
<protein>
    <submittedName>
        <fullName evidence="4">Syncytin-1-like</fullName>
    </submittedName>
</protein>
<keyword evidence="2" id="KW-0812">Transmembrane</keyword>
<feature type="transmembrane region" description="Helical" evidence="2">
    <location>
        <begin position="367"/>
        <end position="396"/>
    </location>
</feature>
<keyword evidence="3" id="KW-1185">Reference proteome</keyword>
<proteinExistence type="predicted"/>
<dbReference type="PANTHER" id="PTHR10424">
    <property type="entry name" value="VIRAL ENVELOPE PROTEIN"/>
    <property type="match status" value="1"/>
</dbReference>
<evidence type="ECO:0000256" key="2">
    <source>
        <dbReference type="SAM" id="Phobius"/>
    </source>
</evidence>
<dbReference type="OrthoDB" id="9749985at2759"/>
<dbReference type="Pfam" id="PF00429">
    <property type="entry name" value="TLV_coat"/>
    <property type="match status" value="1"/>
</dbReference>
<evidence type="ECO:0000313" key="3">
    <source>
        <dbReference type="Proteomes" id="UP000000715"/>
    </source>
</evidence>
<reference evidence="4" key="1">
    <citation type="submission" date="2025-08" db="UniProtKB">
        <authorList>
            <consortium name="RefSeq"/>
        </authorList>
    </citation>
    <scope>IDENTIFICATION</scope>
    <source>
        <tissue evidence="4">Brain</tissue>
    </source>
</reference>
<dbReference type="AlphaFoldDB" id="A0A8U0V8U0"/>
<gene>
    <name evidence="4" type="primary">LOC123393841</name>
</gene>
<dbReference type="InterPro" id="IPR018154">
    <property type="entry name" value="TLV/ENV_coat_polyprotein"/>
</dbReference>